<dbReference type="REBASE" id="369072">
    <property type="entry name" value="Min3226ORF4177P"/>
</dbReference>
<dbReference type="Proteomes" id="UP000464053">
    <property type="component" value="Chromosome"/>
</dbReference>
<dbReference type="InterPro" id="IPR006935">
    <property type="entry name" value="Helicase/UvrB_N"/>
</dbReference>
<dbReference type="PANTHER" id="PTHR47396">
    <property type="entry name" value="TYPE I RESTRICTION ENZYME ECOKI R PROTEIN"/>
    <property type="match status" value="1"/>
</dbReference>
<accession>A0A6P1Q433</accession>
<evidence type="ECO:0000313" key="3">
    <source>
        <dbReference type="EMBL" id="QHM73820.1"/>
    </source>
</evidence>
<dbReference type="GO" id="GO:0003677">
    <property type="term" value="F:DNA binding"/>
    <property type="evidence" value="ECO:0007669"/>
    <property type="project" value="InterPro"/>
</dbReference>
<feature type="domain" description="Type III restriction enzyme C-terminal endonuclease" evidence="2">
    <location>
        <begin position="873"/>
        <end position="978"/>
    </location>
</feature>
<dbReference type="AlphaFoldDB" id="A0A6P1Q433"/>
<proteinExistence type="predicted"/>
<dbReference type="InterPro" id="IPR050742">
    <property type="entry name" value="Helicase_Restrict-Modif_Enz"/>
</dbReference>
<dbReference type="OrthoDB" id="9804145at2"/>
<dbReference type="Pfam" id="PF04851">
    <property type="entry name" value="ResIII"/>
    <property type="match status" value="1"/>
</dbReference>
<evidence type="ECO:0000259" key="2">
    <source>
        <dbReference type="Pfam" id="PF19778"/>
    </source>
</evidence>
<dbReference type="EMBL" id="CP028271">
    <property type="protein sequence ID" value="QHM73820.1"/>
    <property type="molecule type" value="Genomic_DNA"/>
</dbReference>
<sequence length="988" mass="110526">MKLHFESDLAYQQDAISSVCDLFTGLEKWESETTVLAPVQGALSFEGATGSMPVNPPVPPDEILLKNLNKVQLRNQLPPSSSLDSHDFTVEMETGTGKTYVYLRTILELNKRFGMSKFIIVVPSVAIKEGVYKTLQITREHFKSLYAGVPYEYYLYDSAKPADVRNFATSSVMQIMVMTVGAINKKDVNKLYQSSEKTTVDELDKPIDLIRATRPIVIVDEPQSVDGGLNGAGKTALDAMYPLFTLRYSATHIHKHHMVYRLDAIDAYNQKLVKQIEIAGLEVQNASNSPYVKLVSINSKKNQISATVLVDLADQQGAVKRAEITVYDGTTLASETGRDIYQGFRIGEIRTGKAGFVTLETPTEIHYLKTGDVVGDINPLVIQRHMIRRTIREHLDKELRLSGQQIKVLTLFFIDKVDLYRQPGESGTRVPGEYARIFEEEYLKAIKSPAYQALVSSHPQQVQDVHDGYFSVDKKGVWAETSENNNAGRENAERGYNLIMKNKEKLLSFSSPVRFIFSHSALKEGWDNPNVFQICSLREMGSERERRQTLGRGLRLCVNQQGERVRDDNINVLTVIAGESYQAYAERLQTEIEDETGIRFGVVEKETFAHLLIADEVSFGAAGITASQEIWHDLLAQGYLDKSGHITASLKNALREGTLRLTERYAHLQAQVEGILHKLAGRLTIHNADERVSIKYRKAVIDSPEFAALWQRICQKTRYRLAFDENKLIAACTSSLADMPPMAKAMIGFSKAHLTQNQAGLDVVAQANGTSNAVIEVTAQPLPDILGVLQEKTGLTRRSLSIILKNSGRLADFVKNPQQFISETIGRINYCKRLAIVEGIRYYPLQGEAWACSLFTDKELTGYARNIIETSAKSLYEYVPKDSEVEEQFAKALDRQEEVKVYVKLPGWFKIPTPLGSYNPDWALVIEKGNEEQLYFVAETKSTHFGLRAEEAAKISCGSAHFASLAAEHANPARYRHVTTLNDISASL</sequence>
<evidence type="ECO:0000259" key="1">
    <source>
        <dbReference type="Pfam" id="PF04851"/>
    </source>
</evidence>
<organism evidence="3 4">
    <name type="scientific">Mixta intestinalis</name>
    <dbReference type="NCBI Taxonomy" id="1615494"/>
    <lineage>
        <taxon>Bacteria</taxon>
        <taxon>Pseudomonadati</taxon>
        <taxon>Pseudomonadota</taxon>
        <taxon>Gammaproteobacteria</taxon>
        <taxon>Enterobacterales</taxon>
        <taxon>Erwiniaceae</taxon>
        <taxon>Mixta</taxon>
    </lineage>
</organism>
<dbReference type="GO" id="GO:0005829">
    <property type="term" value="C:cytosol"/>
    <property type="evidence" value="ECO:0007669"/>
    <property type="project" value="TreeGrafter"/>
</dbReference>
<dbReference type="KEGG" id="mint:C7M51_04178"/>
<dbReference type="PANTHER" id="PTHR47396:SF1">
    <property type="entry name" value="ATP-DEPENDENT HELICASE IRC3-RELATED"/>
    <property type="match status" value="1"/>
</dbReference>
<protein>
    <submittedName>
        <fullName evidence="3">Uncharacterized protein</fullName>
    </submittedName>
</protein>
<dbReference type="InterPro" id="IPR027417">
    <property type="entry name" value="P-loop_NTPase"/>
</dbReference>
<dbReference type="SUPFAM" id="SSF52540">
    <property type="entry name" value="P-loop containing nucleoside triphosphate hydrolases"/>
    <property type="match status" value="1"/>
</dbReference>
<dbReference type="Pfam" id="PF19778">
    <property type="entry name" value="RE_endonuc"/>
    <property type="match status" value="1"/>
</dbReference>
<evidence type="ECO:0000313" key="4">
    <source>
        <dbReference type="Proteomes" id="UP000464053"/>
    </source>
</evidence>
<dbReference type="InterPro" id="IPR045572">
    <property type="entry name" value="RE_endonuc_C"/>
</dbReference>
<dbReference type="GO" id="GO:0005524">
    <property type="term" value="F:ATP binding"/>
    <property type="evidence" value="ECO:0007669"/>
    <property type="project" value="InterPro"/>
</dbReference>
<dbReference type="RefSeq" id="WP_160623387.1">
    <property type="nucleotide sequence ID" value="NZ_CP028271.1"/>
</dbReference>
<dbReference type="Gene3D" id="3.40.50.300">
    <property type="entry name" value="P-loop containing nucleotide triphosphate hydrolases"/>
    <property type="match status" value="2"/>
</dbReference>
<dbReference type="GO" id="GO:0015668">
    <property type="term" value="F:type III site-specific deoxyribonuclease activity"/>
    <property type="evidence" value="ECO:0007669"/>
    <property type="project" value="InterPro"/>
</dbReference>
<gene>
    <name evidence="3" type="ORF">C7M51_04178</name>
</gene>
<feature type="domain" description="Helicase/UvrB N-terminal" evidence="1">
    <location>
        <begin position="72"/>
        <end position="222"/>
    </location>
</feature>
<keyword evidence="4" id="KW-1185">Reference proteome</keyword>
<reference evidence="3 4" key="1">
    <citation type="submission" date="2018-03" db="EMBL/GenBank/DDBJ databases">
        <title>Pantoea intestinalis SRCM103226 isolated form the mealworm.</title>
        <authorList>
            <person name="Jeong D.-Y."/>
            <person name="Kim J.W."/>
        </authorList>
    </citation>
    <scope>NUCLEOTIDE SEQUENCE [LARGE SCALE GENOMIC DNA]</scope>
    <source>
        <strain evidence="3 4">SRCM103226</strain>
    </source>
</reference>
<name>A0A6P1Q433_9GAMM</name>